<reference evidence="3" key="1">
    <citation type="journal article" date="2020" name="mSystems">
        <title>Genome- and Community-Level Interaction Insights into Carbon Utilization and Element Cycling Functions of Hydrothermarchaeota in Hydrothermal Sediment.</title>
        <authorList>
            <person name="Zhou Z."/>
            <person name="Liu Y."/>
            <person name="Xu W."/>
            <person name="Pan J."/>
            <person name="Luo Z.H."/>
            <person name="Li M."/>
        </authorList>
    </citation>
    <scope>NUCLEOTIDE SEQUENCE [LARGE SCALE GENOMIC DNA]</scope>
    <source>
        <strain evidence="3">HyVt-443</strain>
    </source>
</reference>
<dbReference type="Pfam" id="PF05137">
    <property type="entry name" value="PilN"/>
    <property type="match status" value="1"/>
</dbReference>
<keyword evidence="2" id="KW-0472">Membrane</keyword>
<dbReference type="InterPro" id="IPR052534">
    <property type="entry name" value="Extracell_DNA_Util/SecSys_Comp"/>
</dbReference>
<comment type="caution">
    <text evidence="3">The sequence shown here is derived from an EMBL/GenBank/DDBJ whole genome shotgun (WGS) entry which is preliminary data.</text>
</comment>
<feature type="transmembrane region" description="Helical" evidence="2">
    <location>
        <begin position="21"/>
        <end position="43"/>
    </location>
</feature>
<dbReference type="AlphaFoldDB" id="A0A831RMF1"/>
<accession>A0A831RMF1</accession>
<proteinExistence type="predicted"/>
<dbReference type="PANTHER" id="PTHR40278">
    <property type="entry name" value="DNA UTILIZATION PROTEIN HOFN"/>
    <property type="match status" value="1"/>
</dbReference>
<organism evidence="3">
    <name type="scientific">Sedimenticola thiotaurini</name>
    <dbReference type="NCBI Taxonomy" id="1543721"/>
    <lineage>
        <taxon>Bacteria</taxon>
        <taxon>Pseudomonadati</taxon>
        <taxon>Pseudomonadota</taxon>
        <taxon>Gammaproteobacteria</taxon>
        <taxon>Chromatiales</taxon>
        <taxon>Sedimenticolaceae</taxon>
        <taxon>Sedimenticola</taxon>
    </lineage>
</organism>
<sequence>MARINLLPWRENLRKKKQRDFGIAALTMVAIVGLGCAAVHFYIEGQIEFQNQRNAYLKKEIAAMDKKIREIKDLEKTKARLIARMNVIQQLQGSRPQIVHLFDEVVNTIPEGAYLTKLEQRGRKLTLTGLAQSNARISSYMRNIDKSDWIDKPVLQVISNEGKGAEGLAKFTLDAVEIAPKEQKEGGDQ</sequence>
<feature type="coiled-coil region" evidence="1">
    <location>
        <begin position="57"/>
        <end position="91"/>
    </location>
</feature>
<name>A0A831RMF1_9GAMM</name>
<dbReference type="GO" id="GO:0043683">
    <property type="term" value="P:type IV pilus assembly"/>
    <property type="evidence" value="ECO:0007669"/>
    <property type="project" value="TreeGrafter"/>
</dbReference>
<keyword evidence="2" id="KW-0812">Transmembrane</keyword>
<dbReference type="InterPro" id="IPR007813">
    <property type="entry name" value="PilN"/>
</dbReference>
<evidence type="ECO:0000256" key="1">
    <source>
        <dbReference type="SAM" id="Coils"/>
    </source>
</evidence>
<dbReference type="GO" id="GO:0043107">
    <property type="term" value="P:type IV pilus-dependent motility"/>
    <property type="evidence" value="ECO:0007669"/>
    <property type="project" value="TreeGrafter"/>
</dbReference>
<gene>
    <name evidence="3" type="ORF">ENI96_13130</name>
</gene>
<evidence type="ECO:0000256" key="2">
    <source>
        <dbReference type="SAM" id="Phobius"/>
    </source>
</evidence>
<keyword evidence="2" id="KW-1133">Transmembrane helix</keyword>
<evidence type="ECO:0000313" key="3">
    <source>
        <dbReference type="EMBL" id="HEB97358.1"/>
    </source>
</evidence>
<protein>
    <submittedName>
        <fullName evidence="3">Pilus assembly protein PilN</fullName>
    </submittedName>
</protein>
<dbReference type="PANTHER" id="PTHR40278:SF2">
    <property type="entry name" value="TYPE IV PILUS INNER MEMBRANE COMPONENT PILN"/>
    <property type="match status" value="1"/>
</dbReference>
<dbReference type="Proteomes" id="UP000886251">
    <property type="component" value="Unassembled WGS sequence"/>
</dbReference>
<keyword evidence="1" id="KW-0175">Coiled coil</keyword>
<dbReference type="EMBL" id="DRKP01000163">
    <property type="protein sequence ID" value="HEB97358.1"/>
    <property type="molecule type" value="Genomic_DNA"/>
</dbReference>